<protein>
    <submittedName>
        <fullName evidence="5">ABC transporter substrate-binding protein</fullName>
    </submittedName>
</protein>
<dbReference type="EMBL" id="CP041690">
    <property type="protein sequence ID" value="QEE22366.1"/>
    <property type="molecule type" value="Genomic_DNA"/>
</dbReference>
<dbReference type="InterPro" id="IPR028082">
    <property type="entry name" value="Peripla_BP_I"/>
</dbReference>
<comment type="similarity">
    <text evidence="1">Belongs to the leucine-binding protein family.</text>
</comment>
<name>A0A5B9DT73_9HYPH</name>
<dbReference type="RefSeq" id="WP_049706891.1">
    <property type="nucleotide sequence ID" value="NZ_BMFM01000001.1"/>
</dbReference>
<dbReference type="PRINTS" id="PR00337">
    <property type="entry name" value="LEUILEVALBP"/>
</dbReference>
<dbReference type="PANTHER" id="PTHR30483">
    <property type="entry name" value="LEUCINE-SPECIFIC-BINDING PROTEIN"/>
    <property type="match status" value="1"/>
</dbReference>
<gene>
    <name evidence="5" type="ORF">FNA67_20345</name>
</gene>
<keyword evidence="3" id="KW-0732">Signal</keyword>
<dbReference type="InterPro" id="IPR051010">
    <property type="entry name" value="BCAA_transport"/>
</dbReference>
<sequence length="402" mass="40581">MNNFKKTLGLAVAASVLAAAAPALADDVKMGFLADVTGPIAGFAGGMVSAGNLAVDEVNAQGGILGGSKLVSVTADGACSADTAGPAADRLVNSEKVTAIFGAYCTGATIAAANTAAIPGNVVMISPSATAPTLTTLKDNDLVFRTAISDAFQGSKAATLLLSQGIKEVGVTYVNNDYGKGLADQFTKTFTDGGGKVTASVAHEDGKADYRPEIGQIEATGVQTLVIYGYENAGGGAILNQAIEAGSFTKFVGGDGMAGDALLASRDAASLEGMILTQSSAASGEAYDIYAKLATDAGLVPDTTYGPQSYDAAFLLALAIEKNGSADREGVSKALREVANSPGEVIHPGEWQKAVDLIKAGTDINYEGASGPIEFDENGDVAGGIDYFVIEGGKIVNKGQIQ</sequence>
<dbReference type="SUPFAM" id="SSF53822">
    <property type="entry name" value="Periplasmic binding protein-like I"/>
    <property type="match status" value="1"/>
</dbReference>
<evidence type="ECO:0000256" key="4">
    <source>
        <dbReference type="ARBA" id="ARBA00022970"/>
    </source>
</evidence>
<reference evidence="5 6" key="1">
    <citation type="journal article" date="2015" name="Int. J. Syst. Evol. Microbiol.">
        <title>Youhaiella tibetensis gen. nov., sp. nov., isolated from subsurface sediment.</title>
        <authorList>
            <person name="Wang Y.X."/>
            <person name="Huang F.Q."/>
            <person name="Nogi Y."/>
            <person name="Pang S.J."/>
            <person name="Wang P.K."/>
            <person name="Lv J."/>
        </authorList>
    </citation>
    <scope>NUCLEOTIDE SEQUENCE [LARGE SCALE GENOMIC DNA]</scope>
    <source>
        <strain evidence="6">fig4</strain>
    </source>
</reference>
<dbReference type="OrthoDB" id="9791590at2"/>
<dbReference type="GO" id="GO:0006865">
    <property type="term" value="P:amino acid transport"/>
    <property type="evidence" value="ECO:0007669"/>
    <property type="project" value="UniProtKB-KW"/>
</dbReference>
<keyword evidence="4" id="KW-0029">Amino-acid transport</keyword>
<dbReference type="CDD" id="cd06346">
    <property type="entry name" value="PBP1_ABC_ligand_binding-like"/>
    <property type="match status" value="1"/>
</dbReference>
<keyword evidence="6" id="KW-1185">Reference proteome</keyword>
<proteinExistence type="inferred from homology"/>
<evidence type="ECO:0000256" key="3">
    <source>
        <dbReference type="ARBA" id="ARBA00022729"/>
    </source>
</evidence>
<evidence type="ECO:0000256" key="1">
    <source>
        <dbReference type="ARBA" id="ARBA00010062"/>
    </source>
</evidence>
<dbReference type="InterPro" id="IPR000709">
    <property type="entry name" value="Leu_Ile_Val-bd"/>
</dbReference>
<accession>A0A5B9DT73</accession>
<dbReference type="Gene3D" id="3.40.50.2300">
    <property type="match status" value="2"/>
</dbReference>
<dbReference type="InterPro" id="IPR028081">
    <property type="entry name" value="Leu-bd"/>
</dbReference>
<evidence type="ECO:0000313" key="6">
    <source>
        <dbReference type="Proteomes" id="UP000321062"/>
    </source>
</evidence>
<evidence type="ECO:0000313" key="5">
    <source>
        <dbReference type="EMBL" id="QEE22366.1"/>
    </source>
</evidence>
<dbReference type="AlphaFoldDB" id="A0A5B9DT73"/>
<evidence type="ECO:0000256" key="2">
    <source>
        <dbReference type="ARBA" id="ARBA00022448"/>
    </source>
</evidence>
<organism evidence="5 6">
    <name type="scientific">Paradevosia tibetensis</name>
    <dbReference type="NCBI Taxonomy" id="1447062"/>
    <lineage>
        <taxon>Bacteria</taxon>
        <taxon>Pseudomonadati</taxon>
        <taxon>Pseudomonadota</taxon>
        <taxon>Alphaproteobacteria</taxon>
        <taxon>Hyphomicrobiales</taxon>
        <taxon>Devosiaceae</taxon>
        <taxon>Paradevosia</taxon>
    </lineage>
</organism>
<dbReference type="PANTHER" id="PTHR30483:SF6">
    <property type="entry name" value="PERIPLASMIC BINDING PROTEIN OF ABC TRANSPORTER FOR NATURAL AMINO ACIDS"/>
    <property type="match status" value="1"/>
</dbReference>
<dbReference type="KEGG" id="yti:FNA67_20345"/>
<keyword evidence="2" id="KW-0813">Transport</keyword>
<dbReference type="Pfam" id="PF13458">
    <property type="entry name" value="Peripla_BP_6"/>
    <property type="match status" value="1"/>
</dbReference>
<dbReference type="Proteomes" id="UP000321062">
    <property type="component" value="Chromosome"/>
</dbReference>